<evidence type="ECO:0000313" key="4">
    <source>
        <dbReference type="EnsemblPlants" id="Zm00001eb383660_P003"/>
    </source>
</evidence>
<dbReference type="Gramene" id="Zm00001eb383660_T003">
    <property type="protein sequence ID" value="Zm00001eb383660_P003"/>
    <property type="gene ID" value="Zm00001eb383660"/>
</dbReference>
<dbReference type="PANTHER" id="PTHR43207:SF6">
    <property type="entry name" value="OS06G0542200 PROTEIN"/>
    <property type="match status" value="1"/>
</dbReference>
<dbReference type="Gene3D" id="3.40.50.720">
    <property type="entry name" value="NAD(P)-binding Rossmann-like Domain"/>
    <property type="match status" value="1"/>
</dbReference>
<dbReference type="Pfam" id="PF26213">
    <property type="entry name" value="TYRAAT1_C"/>
    <property type="match status" value="1"/>
</dbReference>
<dbReference type="EnsemblPlants" id="Zm00001eb383660_T003">
    <property type="protein sequence ID" value="Zm00001eb383660_P003"/>
    <property type="gene ID" value="Zm00001eb383660"/>
</dbReference>
<evidence type="ECO:0007829" key="6">
    <source>
        <dbReference type="PeptideAtlas" id="A0A804R5W7"/>
    </source>
</evidence>
<dbReference type="GO" id="GO:0008977">
    <property type="term" value="F:prephenate dehydrogenase (NAD+) activity"/>
    <property type="evidence" value="ECO:0007669"/>
    <property type="project" value="InterPro"/>
</dbReference>
<reference evidence="4" key="3">
    <citation type="submission" date="2021-05" db="UniProtKB">
        <authorList>
            <consortium name="EnsemblPlants"/>
        </authorList>
    </citation>
    <scope>IDENTIFICATION</scope>
    <source>
        <strain evidence="4">cv. B73</strain>
    </source>
</reference>
<keyword evidence="5" id="KW-1185">Reference proteome</keyword>
<dbReference type="GO" id="GO:0033730">
    <property type="term" value="F:arogenate dehydrogenase (NADP+) activity"/>
    <property type="evidence" value="ECO:0007669"/>
    <property type="project" value="InterPro"/>
</dbReference>
<evidence type="ECO:0000256" key="1">
    <source>
        <dbReference type="ARBA" id="ARBA00023002"/>
    </source>
</evidence>
<protein>
    <recommendedName>
        <fullName evidence="3">Prephenate/arogenate dehydrogenase domain-containing protein</fullName>
    </recommendedName>
</protein>
<dbReference type="InterPro" id="IPR059064">
    <property type="entry name" value="TYRAAT2_C"/>
</dbReference>
<dbReference type="GO" id="GO:0006571">
    <property type="term" value="P:tyrosine biosynthetic process"/>
    <property type="evidence" value="ECO:0007669"/>
    <property type="project" value="InterPro"/>
</dbReference>
<feature type="region of interest" description="Disordered" evidence="2">
    <location>
        <begin position="228"/>
        <end position="249"/>
    </location>
</feature>
<gene>
    <name evidence="4" type="primary">LOC100276497</name>
</gene>
<dbReference type="Proteomes" id="UP000007305">
    <property type="component" value="Chromosome 9"/>
</dbReference>
<reference evidence="5" key="1">
    <citation type="journal article" date="2009" name="Science">
        <title>The B73 maize genome: complexity, diversity, and dynamics.</title>
        <authorList>
            <person name="Schnable P.S."/>
            <person name="Ware D."/>
            <person name="Fulton R.S."/>
            <person name="Stein J.C."/>
            <person name="Wei F."/>
            <person name="Pasternak S."/>
            <person name="Liang C."/>
            <person name="Zhang J."/>
            <person name="Fulton L."/>
            <person name="Graves T.A."/>
            <person name="Minx P."/>
            <person name="Reily A.D."/>
            <person name="Courtney L."/>
            <person name="Kruchowski S.S."/>
            <person name="Tomlinson C."/>
            <person name="Strong C."/>
            <person name="Delehaunty K."/>
            <person name="Fronick C."/>
            <person name="Courtney B."/>
            <person name="Rock S.M."/>
            <person name="Belter E."/>
            <person name="Du F."/>
            <person name="Kim K."/>
            <person name="Abbott R.M."/>
            <person name="Cotton M."/>
            <person name="Levy A."/>
            <person name="Marchetto P."/>
            <person name="Ochoa K."/>
            <person name="Jackson S.M."/>
            <person name="Gillam B."/>
            <person name="Chen W."/>
            <person name="Yan L."/>
            <person name="Higginbotham J."/>
            <person name="Cardenas M."/>
            <person name="Waligorski J."/>
            <person name="Applebaum E."/>
            <person name="Phelps L."/>
            <person name="Falcone J."/>
            <person name="Kanchi K."/>
            <person name="Thane T."/>
            <person name="Scimone A."/>
            <person name="Thane N."/>
            <person name="Henke J."/>
            <person name="Wang T."/>
            <person name="Ruppert J."/>
            <person name="Shah N."/>
            <person name="Rotter K."/>
            <person name="Hodges J."/>
            <person name="Ingenthron E."/>
            <person name="Cordes M."/>
            <person name="Kohlberg S."/>
            <person name="Sgro J."/>
            <person name="Delgado B."/>
            <person name="Mead K."/>
            <person name="Chinwalla A."/>
            <person name="Leonard S."/>
            <person name="Crouse K."/>
            <person name="Collura K."/>
            <person name="Kudrna D."/>
            <person name="Currie J."/>
            <person name="He R."/>
            <person name="Angelova A."/>
            <person name="Rajasekar S."/>
            <person name="Mueller T."/>
            <person name="Lomeli R."/>
            <person name="Scara G."/>
            <person name="Ko A."/>
            <person name="Delaney K."/>
            <person name="Wissotski M."/>
            <person name="Lopez G."/>
            <person name="Campos D."/>
            <person name="Braidotti M."/>
            <person name="Ashley E."/>
            <person name="Golser W."/>
            <person name="Kim H."/>
            <person name="Lee S."/>
            <person name="Lin J."/>
            <person name="Dujmic Z."/>
            <person name="Kim W."/>
            <person name="Talag J."/>
            <person name="Zuccolo A."/>
            <person name="Fan C."/>
            <person name="Sebastian A."/>
            <person name="Kramer M."/>
            <person name="Spiegel L."/>
            <person name="Nascimento L."/>
            <person name="Zutavern T."/>
            <person name="Miller B."/>
            <person name="Ambroise C."/>
            <person name="Muller S."/>
            <person name="Spooner W."/>
            <person name="Narechania A."/>
            <person name="Ren L."/>
            <person name="Wei S."/>
            <person name="Kumari S."/>
            <person name="Faga B."/>
            <person name="Levy M.J."/>
            <person name="McMahan L."/>
            <person name="Van Buren P."/>
            <person name="Vaughn M.W."/>
            <person name="Ying K."/>
            <person name="Yeh C.-T."/>
            <person name="Emrich S.J."/>
            <person name="Jia Y."/>
            <person name="Kalyanaraman A."/>
            <person name="Hsia A.-P."/>
            <person name="Barbazuk W.B."/>
            <person name="Baucom R.S."/>
            <person name="Brutnell T.P."/>
            <person name="Carpita N.C."/>
            <person name="Chaparro C."/>
            <person name="Chia J.-M."/>
            <person name="Deragon J.-M."/>
            <person name="Estill J.C."/>
            <person name="Fu Y."/>
            <person name="Jeddeloh J.A."/>
            <person name="Han Y."/>
            <person name="Lee H."/>
            <person name="Li P."/>
            <person name="Lisch D.R."/>
            <person name="Liu S."/>
            <person name="Liu Z."/>
            <person name="Nagel D.H."/>
            <person name="McCann M.C."/>
            <person name="SanMiguel P."/>
            <person name="Myers A.M."/>
            <person name="Nettleton D."/>
            <person name="Nguyen J."/>
            <person name="Penning B.W."/>
            <person name="Ponnala L."/>
            <person name="Schneider K.L."/>
            <person name="Schwartz D.C."/>
            <person name="Sharma A."/>
            <person name="Soderlund C."/>
            <person name="Springer N.M."/>
            <person name="Sun Q."/>
            <person name="Wang H."/>
            <person name="Waterman M."/>
            <person name="Westerman R."/>
            <person name="Wolfgruber T.K."/>
            <person name="Yang L."/>
            <person name="Yu Y."/>
            <person name="Zhang L."/>
            <person name="Zhou S."/>
            <person name="Zhu Q."/>
            <person name="Bennetzen J.L."/>
            <person name="Dawe R.K."/>
            <person name="Jiang J."/>
            <person name="Jiang N."/>
            <person name="Presting G.G."/>
            <person name="Wessler S.R."/>
            <person name="Aluru S."/>
            <person name="Martienssen R.A."/>
            <person name="Clifton S.W."/>
            <person name="McCombie W.R."/>
            <person name="Wing R.A."/>
            <person name="Wilson R.K."/>
        </authorList>
    </citation>
    <scope>NUCLEOTIDE SEQUENCE [LARGE SCALE GENOMIC DNA]</scope>
    <source>
        <strain evidence="5">cv. B73</strain>
    </source>
</reference>
<keyword evidence="6" id="KW-1267">Proteomics identification</keyword>
<dbReference type="InterPro" id="IPR036291">
    <property type="entry name" value="NAD(P)-bd_dom_sf"/>
</dbReference>
<organism evidence="4 5">
    <name type="scientific">Zea mays</name>
    <name type="common">Maize</name>
    <dbReference type="NCBI Taxonomy" id="4577"/>
    <lineage>
        <taxon>Eukaryota</taxon>
        <taxon>Viridiplantae</taxon>
        <taxon>Streptophyta</taxon>
        <taxon>Embryophyta</taxon>
        <taxon>Tracheophyta</taxon>
        <taxon>Spermatophyta</taxon>
        <taxon>Magnoliopsida</taxon>
        <taxon>Liliopsida</taxon>
        <taxon>Poales</taxon>
        <taxon>Poaceae</taxon>
        <taxon>PACMAD clade</taxon>
        <taxon>Panicoideae</taxon>
        <taxon>Andropogonodae</taxon>
        <taxon>Andropogoneae</taxon>
        <taxon>Tripsacinae</taxon>
        <taxon>Zea</taxon>
    </lineage>
</organism>
<dbReference type="Gramene" id="Zm00001eb383660_T004">
    <property type="protein sequence ID" value="Zm00001eb383660_P004"/>
    <property type="gene ID" value="Zm00001eb383660"/>
</dbReference>
<dbReference type="InterPro" id="IPR045011">
    <property type="entry name" value="TYRAAT1/2"/>
</dbReference>
<dbReference type="AlphaFoldDB" id="A0A804R5W7"/>
<dbReference type="PANTHER" id="PTHR43207">
    <property type="entry name" value="AROGENATE DEHYDROGENASE-RELATED"/>
    <property type="match status" value="1"/>
</dbReference>
<proteinExistence type="evidence at protein level"/>
<dbReference type="GO" id="GO:0004665">
    <property type="term" value="F:prephenate dehydrogenase (NADP+) activity"/>
    <property type="evidence" value="ECO:0007669"/>
    <property type="project" value="InterPro"/>
</dbReference>
<dbReference type="PROSITE" id="PS51176">
    <property type="entry name" value="PDH_ADH"/>
    <property type="match status" value="1"/>
</dbReference>
<sequence length="249" mass="27380">MTKTYAYAGPANCTALHLQGNGALPCLESGTRIVDTLMNTSPICQVLPPGFGIICTHPMFGPESGKHGWGKLPFVFDKVRVADDGDQAATCDRFLSIFEQEGCRMVEMSCAEHDRYAAGSQFITHTIGRVLSQLNLSSTPINTKGYETLLQLTQNTVSDSFDLYYGLFMYNINATEQLDRLEMAFEKVRQMLSGRLHDFIRKQIVERADPSGKLANGRSSSPAAHHLSTLTEENKTRVSPALTLASPTL</sequence>
<keyword evidence="1" id="KW-0560">Oxidoreductase</keyword>
<evidence type="ECO:0000256" key="2">
    <source>
        <dbReference type="SAM" id="MobiDB-lite"/>
    </source>
</evidence>
<dbReference type="EnsemblPlants" id="Zm00001eb383660_T004">
    <property type="protein sequence ID" value="Zm00001eb383660_P004"/>
    <property type="gene ID" value="Zm00001eb383660"/>
</dbReference>
<feature type="domain" description="Prephenate/arogenate dehydrogenase" evidence="3">
    <location>
        <begin position="1"/>
        <end position="222"/>
    </location>
</feature>
<dbReference type="InterPro" id="IPR003099">
    <property type="entry name" value="Prephen_DH"/>
</dbReference>
<name>A0A804R5W7_MAIZE</name>
<evidence type="ECO:0000313" key="5">
    <source>
        <dbReference type="Proteomes" id="UP000007305"/>
    </source>
</evidence>
<reference evidence="4" key="2">
    <citation type="submission" date="2019-07" db="EMBL/GenBank/DDBJ databases">
        <authorList>
            <person name="Seetharam A."/>
            <person name="Woodhouse M."/>
            <person name="Cannon E."/>
        </authorList>
    </citation>
    <scope>NUCLEOTIDE SEQUENCE [LARGE SCALE GENOMIC DNA]</scope>
    <source>
        <strain evidence="4">cv. B73</strain>
    </source>
</reference>
<dbReference type="InterPro" id="IPR008927">
    <property type="entry name" value="6-PGluconate_DH-like_C_sf"/>
</dbReference>
<accession>A0A804R5W7</accession>
<dbReference type="OrthoDB" id="2414662at2759"/>
<dbReference type="SUPFAM" id="SSF48179">
    <property type="entry name" value="6-phosphogluconate dehydrogenase C-terminal domain-like"/>
    <property type="match status" value="1"/>
</dbReference>
<evidence type="ECO:0000259" key="3">
    <source>
        <dbReference type="PROSITE" id="PS51176"/>
    </source>
</evidence>
<dbReference type="SUPFAM" id="SSF51735">
    <property type="entry name" value="NAD(P)-binding Rossmann-fold domains"/>
    <property type="match status" value="1"/>
</dbReference>